<dbReference type="InterPro" id="IPR036388">
    <property type="entry name" value="WH-like_DNA-bd_sf"/>
</dbReference>
<dbReference type="EMBL" id="JANJOU010000012">
    <property type="protein sequence ID" value="MCR0983402.1"/>
    <property type="molecule type" value="Genomic_DNA"/>
</dbReference>
<reference evidence="3 4" key="1">
    <citation type="submission" date="2022-06" db="EMBL/GenBank/DDBJ databases">
        <title>Roseomonas CN29.</title>
        <authorList>
            <person name="Cheng Y."/>
            <person name="He X."/>
        </authorList>
    </citation>
    <scope>NUCLEOTIDE SEQUENCE [LARGE SCALE GENOMIC DNA]</scope>
    <source>
        <strain evidence="3 4">CN29</strain>
    </source>
</reference>
<dbReference type="Pfam" id="PF21320">
    <property type="entry name" value="WHD_Rv2258c"/>
    <property type="match status" value="1"/>
</dbReference>
<sequence>MDTQTAPLGLPDPTRLQGFVNRMLDDLGGAMAVPLVRIGDELGLYTALDGAGPVTPAELAGRTGTNERLLREWLSAHAAAGYLDYDPGTGRFSMNPEQAMVFARPESPAFMLGAFEIAAANLLDQPQVTKAFTRPTGRGAGYDTRCACLFSGISRFFRPGYVAHLLGEWLPALEGVEEKLRRGARVADLGCGHGATVILMAEAFPNSHFTGLDYHAASIACAREAAGRAGVAANTRFDVAGATDFTPGEANLGEYDLLACFDALHDMGDPVGVAERVRRALRPDGTFMLVEPKAGNRLEENINPVGRLFYAASTMICTPVSLDQPGAAALGAQAGPERLEGVLRRAGFTRVRLATETPFNLVLEARA</sequence>
<feature type="domain" description="S-adenosylmethionine-dependent methyltransferase Rv2258c-like winged HTH" evidence="2">
    <location>
        <begin position="35"/>
        <end position="104"/>
    </location>
</feature>
<keyword evidence="4" id="KW-1185">Reference proteome</keyword>
<dbReference type="InterPro" id="IPR048711">
    <property type="entry name" value="WHD_Rv2258c"/>
</dbReference>
<dbReference type="InterPro" id="IPR029063">
    <property type="entry name" value="SAM-dependent_MTases_sf"/>
</dbReference>
<dbReference type="InterPro" id="IPR025714">
    <property type="entry name" value="Methyltranfer_dom"/>
</dbReference>
<dbReference type="GO" id="GO:0032259">
    <property type="term" value="P:methylation"/>
    <property type="evidence" value="ECO:0007669"/>
    <property type="project" value="UniProtKB-KW"/>
</dbReference>
<comment type="caution">
    <text evidence="3">The sequence shown here is derived from an EMBL/GenBank/DDBJ whole genome shotgun (WGS) entry which is preliminary data.</text>
</comment>
<protein>
    <submittedName>
        <fullName evidence="3">Methyltransferase domain-containing protein</fullName>
    </submittedName>
</protein>
<evidence type="ECO:0000313" key="3">
    <source>
        <dbReference type="EMBL" id="MCR0983402.1"/>
    </source>
</evidence>
<dbReference type="Gene3D" id="3.40.50.150">
    <property type="entry name" value="Vaccinia Virus protein VP39"/>
    <property type="match status" value="1"/>
</dbReference>
<dbReference type="SUPFAM" id="SSF46785">
    <property type="entry name" value="Winged helix' DNA-binding domain"/>
    <property type="match status" value="1"/>
</dbReference>
<feature type="domain" description="Methyltransferase" evidence="1">
    <location>
        <begin position="182"/>
        <end position="302"/>
    </location>
</feature>
<evidence type="ECO:0000259" key="2">
    <source>
        <dbReference type="Pfam" id="PF21320"/>
    </source>
</evidence>
<keyword evidence="3" id="KW-0808">Transferase</keyword>
<dbReference type="Proteomes" id="UP001524642">
    <property type="component" value="Unassembled WGS sequence"/>
</dbReference>
<evidence type="ECO:0000313" key="4">
    <source>
        <dbReference type="Proteomes" id="UP001524642"/>
    </source>
</evidence>
<dbReference type="SUPFAM" id="SSF53335">
    <property type="entry name" value="S-adenosyl-L-methionine-dependent methyltransferases"/>
    <property type="match status" value="1"/>
</dbReference>
<name>A0ABT1X8E3_9PROT</name>
<dbReference type="PANTHER" id="PTHR45128">
    <property type="entry name" value="METHYLTRANSFERASE TYPE 11"/>
    <property type="match status" value="1"/>
</dbReference>
<dbReference type="RefSeq" id="WP_257717070.1">
    <property type="nucleotide sequence ID" value="NZ_JANJOU010000012.1"/>
</dbReference>
<dbReference type="Gene3D" id="1.10.10.10">
    <property type="entry name" value="Winged helix-like DNA-binding domain superfamily/Winged helix DNA-binding domain"/>
    <property type="match status" value="1"/>
</dbReference>
<evidence type="ECO:0000259" key="1">
    <source>
        <dbReference type="Pfam" id="PF13847"/>
    </source>
</evidence>
<dbReference type="InterPro" id="IPR036390">
    <property type="entry name" value="WH_DNA-bd_sf"/>
</dbReference>
<accession>A0ABT1X8E3</accession>
<dbReference type="PANTHER" id="PTHR45128:SF2">
    <property type="entry name" value="METHYLTRANSFERASE DOMAIN-CONTAINING PROTEIN"/>
    <property type="match status" value="1"/>
</dbReference>
<dbReference type="InterPro" id="IPR053173">
    <property type="entry name" value="SAM-binding_MTase"/>
</dbReference>
<organism evidence="3 4">
    <name type="scientific">Roseomonas populi</name>
    <dbReference type="NCBI Taxonomy" id="3121582"/>
    <lineage>
        <taxon>Bacteria</taxon>
        <taxon>Pseudomonadati</taxon>
        <taxon>Pseudomonadota</taxon>
        <taxon>Alphaproteobacteria</taxon>
        <taxon>Acetobacterales</taxon>
        <taxon>Roseomonadaceae</taxon>
        <taxon>Roseomonas</taxon>
    </lineage>
</organism>
<keyword evidence="3" id="KW-0489">Methyltransferase</keyword>
<dbReference type="GO" id="GO:0008168">
    <property type="term" value="F:methyltransferase activity"/>
    <property type="evidence" value="ECO:0007669"/>
    <property type="project" value="UniProtKB-KW"/>
</dbReference>
<proteinExistence type="predicted"/>
<dbReference type="Pfam" id="PF13847">
    <property type="entry name" value="Methyltransf_31"/>
    <property type="match status" value="1"/>
</dbReference>
<gene>
    <name evidence="3" type="ORF">NRP21_15200</name>
</gene>
<dbReference type="CDD" id="cd02440">
    <property type="entry name" value="AdoMet_MTases"/>
    <property type="match status" value="1"/>
</dbReference>